<accession>S3D9F6</accession>
<keyword evidence="5" id="KW-1185">Reference proteome</keyword>
<evidence type="ECO:0000256" key="1">
    <source>
        <dbReference type="ARBA" id="ARBA00049983"/>
    </source>
</evidence>
<dbReference type="OMA" id="MTHEEMQ"/>
<dbReference type="SMART" id="SM00185">
    <property type="entry name" value="ARM"/>
    <property type="match status" value="3"/>
</dbReference>
<dbReference type="PANTHER" id="PTHR13347">
    <property type="entry name" value="HEAT REPEAT-CONTAINING PROTEIN 3"/>
    <property type="match status" value="1"/>
</dbReference>
<dbReference type="STRING" id="1262450.S3D9F6"/>
<dbReference type="OrthoDB" id="288703at2759"/>
<dbReference type="EMBL" id="KE148146">
    <property type="protein sequence ID" value="EPE10140.1"/>
    <property type="molecule type" value="Genomic_DNA"/>
</dbReference>
<dbReference type="SUPFAM" id="SSF48371">
    <property type="entry name" value="ARM repeat"/>
    <property type="match status" value="1"/>
</dbReference>
<sequence>MGKSRRNRSGTASHRADPISGPPKAVKEPSDPALAALRNAKILPVVKDLRSSDPKTRSTAAGAIANIVEDARCRKLLLREQIVHVVLTETLADDGIESRSAGWSVLNVLAQHEEADFCVHLYRCDVLTPAALALSQIRETLAGSAADSAKLTKAQKDFMWRITSSILDLVGQLSEARDEILASVAANADITRALFALAAGVSNIAVPFEIQWAALTALTRLCEDEKQRTLAEVLVDDQKNGGCYAGLLKLQEAGGPLAVAASSLLHAVFTTLEWFDHSPGRDGVSDASLIPTLSGAIEKQLAQEGVAVKEDKISDEERDRSTEVLGLALQTLAMIGTTLKASLEKANKDDAVWNGIKDDQNENGAAGDEDMVDDGEPSAQAKAVGKKASKKGKGKKAANSTGDDMEVDMEDAAEEEDTDDDEDGEDDEDDEDDFDLDQDMAKVTAFDDNDEDEDMSSGLEDLPTLRCLIDDAIPQIIRLIAARSEDADEDSVAILLDALSALNNVAWTVSLIDLKDEGNASILQSWDPVSRRIWLKVVRPLLAKELVDLDIADQVAGLAWALARVMRGETPSRAGEPARFMALRDTAAAAASKTKEAPASGEDADPFQTLAVKCIGVLGQMALEPASTDINRQIGQYLLGIATALPDSKSPPAEVIEALNQLFDIYGDETVACDKEVFWKDGMLAQFESVAPKIKALAKTIDKRTMSELRTRADEAILNLNRFNQYKKKHAS</sequence>
<dbReference type="InterPro" id="IPR016024">
    <property type="entry name" value="ARM-type_fold"/>
</dbReference>
<dbReference type="Pfam" id="PF25567">
    <property type="entry name" value="TPR_SYO1"/>
    <property type="match status" value="1"/>
</dbReference>
<evidence type="ECO:0000256" key="2">
    <source>
        <dbReference type="SAM" id="MobiDB-lite"/>
    </source>
</evidence>
<name>S3D9F6_OPHP1</name>
<dbReference type="GO" id="GO:0042273">
    <property type="term" value="P:ribosomal large subunit biogenesis"/>
    <property type="evidence" value="ECO:0007669"/>
    <property type="project" value="TreeGrafter"/>
</dbReference>
<dbReference type="InterPro" id="IPR057990">
    <property type="entry name" value="TPR_SYO1"/>
</dbReference>
<dbReference type="eggNOG" id="ENOG502RYAI">
    <property type="taxonomic scope" value="Eukaryota"/>
</dbReference>
<dbReference type="GO" id="GO:0051082">
    <property type="term" value="F:unfolded protein binding"/>
    <property type="evidence" value="ECO:0007669"/>
    <property type="project" value="TreeGrafter"/>
</dbReference>
<feature type="compositionally biased region" description="Acidic residues" evidence="2">
    <location>
        <begin position="367"/>
        <end position="376"/>
    </location>
</feature>
<dbReference type="InterPro" id="IPR011989">
    <property type="entry name" value="ARM-like"/>
</dbReference>
<gene>
    <name evidence="4" type="ORF">F503_05235</name>
</gene>
<feature type="domain" description="SYO1-like TPR repeats" evidence="3">
    <location>
        <begin position="495"/>
        <end position="730"/>
    </location>
</feature>
<dbReference type="InterPro" id="IPR000225">
    <property type="entry name" value="Armadillo"/>
</dbReference>
<dbReference type="Gene3D" id="1.25.10.10">
    <property type="entry name" value="Leucine-rich Repeat Variant"/>
    <property type="match status" value="2"/>
</dbReference>
<dbReference type="VEuPathDB" id="FungiDB:F503_05235"/>
<evidence type="ECO:0000259" key="3">
    <source>
        <dbReference type="Pfam" id="PF25567"/>
    </source>
</evidence>
<protein>
    <submittedName>
        <fullName evidence="4">Armadillo repeat protein</fullName>
    </submittedName>
</protein>
<feature type="compositionally biased region" description="Acidic residues" evidence="2">
    <location>
        <begin position="403"/>
        <end position="438"/>
    </location>
</feature>
<reference evidence="4 5" key="1">
    <citation type="journal article" date="2013" name="BMC Genomics">
        <title>The genome and transcriptome of the pine saprophyte Ophiostoma piceae, and a comparison with the bark beetle-associated pine pathogen Grosmannia clavigera.</title>
        <authorList>
            <person name="Haridas S."/>
            <person name="Wang Y."/>
            <person name="Lim L."/>
            <person name="Massoumi Alamouti S."/>
            <person name="Jackman S."/>
            <person name="Docking R."/>
            <person name="Robertson G."/>
            <person name="Birol I."/>
            <person name="Bohlmann J."/>
            <person name="Breuil C."/>
        </authorList>
    </citation>
    <scope>NUCLEOTIDE SEQUENCE [LARGE SCALE GENOMIC DNA]</scope>
    <source>
        <strain evidence="4 5">UAMH 11346</strain>
    </source>
</reference>
<feature type="region of interest" description="Disordered" evidence="2">
    <location>
        <begin position="354"/>
        <end position="438"/>
    </location>
</feature>
<dbReference type="PANTHER" id="PTHR13347:SF1">
    <property type="entry name" value="HEAT REPEAT-CONTAINING PROTEIN 3"/>
    <property type="match status" value="1"/>
</dbReference>
<organism evidence="4 5">
    <name type="scientific">Ophiostoma piceae (strain UAMH 11346)</name>
    <name type="common">Sap stain fungus</name>
    <dbReference type="NCBI Taxonomy" id="1262450"/>
    <lineage>
        <taxon>Eukaryota</taxon>
        <taxon>Fungi</taxon>
        <taxon>Dikarya</taxon>
        <taxon>Ascomycota</taxon>
        <taxon>Pezizomycotina</taxon>
        <taxon>Sordariomycetes</taxon>
        <taxon>Sordariomycetidae</taxon>
        <taxon>Ophiostomatales</taxon>
        <taxon>Ophiostomataceae</taxon>
        <taxon>Ophiostoma</taxon>
    </lineage>
</organism>
<dbReference type="GO" id="GO:0006606">
    <property type="term" value="P:protein import into nucleus"/>
    <property type="evidence" value="ECO:0007669"/>
    <property type="project" value="TreeGrafter"/>
</dbReference>
<dbReference type="HOGENOM" id="CLU_028608_0_0_1"/>
<evidence type="ECO:0000313" key="5">
    <source>
        <dbReference type="Proteomes" id="UP000016923"/>
    </source>
</evidence>
<dbReference type="AlphaFoldDB" id="S3D9F6"/>
<feature type="region of interest" description="Disordered" evidence="2">
    <location>
        <begin position="1"/>
        <end position="31"/>
    </location>
</feature>
<dbReference type="CDD" id="cd13394">
    <property type="entry name" value="Syo1_like"/>
    <property type="match status" value="1"/>
</dbReference>
<comment type="similarity">
    <text evidence="1">Belongs to the nuclear import and ribosome assembly adapter family.</text>
</comment>
<feature type="compositionally biased region" description="Basic residues" evidence="2">
    <location>
        <begin position="384"/>
        <end position="396"/>
    </location>
</feature>
<proteinExistence type="inferred from homology"/>
<dbReference type="InterPro" id="IPR052616">
    <property type="entry name" value="SYO1-like"/>
</dbReference>
<evidence type="ECO:0000313" key="4">
    <source>
        <dbReference type="EMBL" id="EPE10140.1"/>
    </source>
</evidence>
<dbReference type="Proteomes" id="UP000016923">
    <property type="component" value="Unassembled WGS sequence"/>
</dbReference>